<dbReference type="EMBL" id="NVUL01000003">
    <property type="protein sequence ID" value="PCI81890.1"/>
    <property type="molecule type" value="Genomic_DNA"/>
</dbReference>
<evidence type="ECO:0000256" key="4">
    <source>
        <dbReference type="ARBA" id="ARBA00022993"/>
    </source>
</evidence>
<dbReference type="HAMAP" id="MF_00376">
    <property type="entry name" value="Dephospho_CoA_kinase"/>
    <property type="match status" value="1"/>
</dbReference>
<name>A0A2A4XH40_9GAMM</name>
<sequence length="202" mass="22476">MNSAKKYVVGLTGGIGSGKSAAAEIFRALGVEVIDADALAREVVELGQPALSDIAAHFGSGILTDEGNLNRAALRKIVFSNPEHRSWLENLLHPLIAELLQHRLNAAKSPYTILESPLLLETEQYKLVQRVLVIDASEETQIDRSVRRDGSDEEVIRSIIASQIDRLERIQHADDLVTNEESLEQLRENIETLHSKYMRMVT</sequence>
<comment type="similarity">
    <text evidence="1 5">Belongs to the CoaE family.</text>
</comment>
<comment type="pathway">
    <text evidence="5">Cofactor biosynthesis; coenzyme A biosynthesis; CoA from (R)-pantothenate: step 5/5.</text>
</comment>
<evidence type="ECO:0000256" key="2">
    <source>
        <dbReference type="ARBA" id="ARBA00022741"/>
    </source>
</evidence>
<dbReference type="NCBIfam" id="TIGR00152">
    <property type="entry name" value="dephospho-CoA kinase"/>
    <property type="match status" value="1"/>
</dbReference>
<dbReference type="GO" id="GO:0015937">
    <property type="term" value="P:coenzyme A biosynthetic process"/>
    <property type="evidence" value="ECO:0007669"/>
    <property type="project" value="UniProtKB-UniRule"/>
</dbReference>
<evidence type="ECO:0000256" key="3">
    <source>
        <dbReference type="ARBA" id="ARBA00022840"/>
    </source>
</evidence>
<dbReference type="Pfam" id="PF01121">
    <property type="entry name" value="CoaE"/>
    <property type="match status" value="1"/>
</dbReference>
<dbReference type="PANTHER" id="PTHR10695:SF46">
    <property type="entry name" value="BIFUNCTIONAL COENZYME A SYNTHASE-RELATED"/>
    <property type="match status" value="1"/>
</dbReference>
<comment type="caution">
    <text evidence="7">The sequence shown here is derived from an EMBL/GenBank/DDBJ whole genome shotgun (WGS) entry which is preliminary data.</text>
</comment>
<evidence type="ECO:0000313" key="8">
    <source>
        <dbReference type="Proteomes" id="UP000218767"/>
    </source>
</evidence>
<dbReference type="GO" id="GO:0004140">
    <property type="term" value="F:dephospho-CoA kinase activity"/>
    <property type="evidence" value="ECO:0007669"/>
    <property type="project" value="UniProtKB-UniRule"/>
</dbReference>
<evidence type="ECO:0000256" key="5">
    <source>
        <dbReference type="HAMAP-Rule" id="MF_00376"/>
    </source>
</evidence>
<dbReference type="GO" id="GO:0005737">
    <property type="term" value="C:cytoplasm"/>
    <property type="evidence" value="ECO:0007669"/>
    <property type="project" value="UniProtKB-SubCell"/>
</dbReference>
<dbReference type="InterPro" id="IPR027417">
    <property type="entry name" value="P-loop_NTPase"/>
</dbReference>
<evidence type="ECO:0000313" key="7">
    <source>
        <dbReference type="EMBL" id="PCI81890.1"/>
    </source>
</evidence>
<evidence type="ECO:0000256" key="6">
    <source>
        <dbReference type="NCBIfam" id="TIGR00152"/>
    </source>
</evidence>
<feature type="binding site" evidence="5">
    <location>
        <begin position="16"/>
        <end position="21"/>
    </location>
    <ligand>
        <name>ATP</name>
        <dbReference type="ChEBI" id="CHEBI:30616"/>
    </ligand>
</feature>
<dbReference type="InterPro" id="IPR001977">
    <property type="entry name" value="Depp_CoAkinase"/>
</dbReference>
<dbReference type="Gene3D" id="3.40.50.300">
    <property type="entry name" value="P-loop containing nucleotide triphosphate hydrolases"/>
    <property type="match status" value="1"/>
</dbReference>
<dbReference type="SUPFAM" id="SSF52540">
    <property type="entry name" value="P-loop containing nucleoside triphosphate hydrolases"/>
    <property type="match status" value="1"/>
</dbReference>
<dbReference type="UniPathway" id="UPA00241">
    <property type="reaction ID" value="UER00356"/>
</dbReference>
<comment type="catalytic activity">
    <reaction evidence="5">
        <text>3'-dephospho-CoA + ATP = ADP + CoA + H(+)</text>
        <dbReference type="Rhea" id="RHEA:18245"/>
        <dbReference type="ChEBI" id="CHEBI:15378"/>
        <dbReference type="ChEBI" id="CHEBI:30616"/>
        <dbReference type="ChEBI" id="CHEBI:57287"/>
        <dbReference type="ChEBI" id="CHEBI:57328"/>
        <dbReference type="ChEBI" id="CHEBI:456216"/>
        <dbReference type="EC" id="2.7.1.24"/>
    </reaction>
</comment>
<dbReference type="EC" id="2.7.1.24" evidence="5 6"/>
<dbReference type="CDD" id="cd02022">
    <property type="entry name" value="DPCK"/>
    <property type="match status" value="1"/>
</dbReference>
<accession>A0A2A4XH40</accession>
<keyword evidence="4 5" id="KW-0173">Coenzyme A biosynthesis</keyword>
<keyword evidence="3 5" id="KW-0067">ATP-binding</keyword>
<dbReference type="Proteomes" id="UP000218767">
    <property type="component" value="Unassembled WGS sequence"/>
</dbReference>
<dbReference type="GO" id="GO:0005524">
    <property type="term" value="F:ATP binding"/>
    <property type="evidence" value="ECO:0007669"/>
    <property type="project" value="UniProtKB-UniRule"/>
</dbReference>
<keyword evidence="5" id="KW-0808">Transferase</keyword>
<dbReference type="AlphaFoldDB" id="A0A2A4XH40"/>
<protein>
    <recommendedName>
        <fullName evidence="5 6">Dephospho-CoA kinase</fullName>
        <ecNumber evidence="5 6">2.7.1.24</ecNumber>
    </recommendedName>
    <alternativeName>
        <fullName evidence="5">Dephosphocoenzyme A kinase</fullName>
    </alternativeName>
</protein>
<evidence type="ECO:0000256" key="1">
    <source>
        <dbReference type="ARBA" id="ARBA00009018"/>
    </source>
</evidence>
<keyword evidence="5 7" id="KW-0418">Kinase</keyword>
<keyword evidence="5" id="KW-0963">Cytoplasm</keyword>
<gene>
    <name evidence="5" type="primary">coaE</name>
    <name evidence="7" type="ORF">COB20_01120</name>
</gene>
<proteinExistence type="inferred from homology"/>
<comment type="subcellular location">
    <subcellularLocation>
        <location evidence="5">Cytoplasm</location>
    </subcellularLocation>
</comment>
<keyword evidence="2 5" id="KW-0547">Nucleotide-binding</keyword>
<dbReference type="PANTHER" id="PTHR10695">
    <property type="entry name" value="DEPHOSPHO-COA KINASE-RELATED"/>
    <property type="match status" value="1"/>
</dbReference>
<reference evidence="8" key="1">
    <citation type="submission" date="2017-08" db="EMBL/GenBank/DDBJ databases">
        <title>A dynamic microbial community with high functional redundancy inhabits the cold, oxic subseafloor aquifer.</title>
        <authorList>
            <person name="Tully B.J."/>
            <person name="Wheat C.G."/>
            <person name="Glazer B.T."/>
            <person name="Huber J.A."/>
        </authorList>
    </citation>
    <scope>NUCLEOTIDE SEQUENCE [LARGE SCALE GENOMIC DNA]</scope>
</reference>
<comment type="function">
    <text evidence="5">Catalyzes the phosphorylation of the 3'-hydroxyl group of dephosphocoenzyme A to form coenzyme A.</text>
</comment>
<organism evidence="7 8">
    <name type="scientific">SAR86 cluster bacterium</name>
    <dbReference type="NCBI Taxonomy" id="2030880"/>
    <lineage>
        <taxon>Bacteria</taxon>
        <taxon>Pseudomonadati</taxon>
        <taxon>Pseudomonadota</taxon>
        <taxon>Gammaproteobacteria</taxon>
        <taxon>SAR86 cluster</taxon>
    </lineage>
</organism>
<dbReference type="PROSITE" id="PS51219">
    <property type="entry name" value="DPCK"/>
    <property type="match status" value="1"/>
</dbReference>